<evidence type="ECO:0000259" key="1">
    <source>
        <dbReference type="PROSITE" id="PS50053"/>
    </source>
</evidence>
<dbReference type="SMART" id="SM00213">
    <property type="entry name" value="UBQ"/>
    <property type="match status" value="2"/>
</dbReference>
<dbReference type="RefSeq" id="XP_031432613.1">
    <property type="nucleotide sequence ID" value="XM_031576753.2"/>
</dbReference>
<dbReference type="InterPro" id="IPR050158">
    <property type="entry name" value="Ubiquitin_ubiquitin-like"/>
</dbReference>
<feature type="domain" description="Ubiquitin-like" evidence="1">
    <location>
        <begin position="1"/>
        <end position="78"/>
    </location>
</feature>
<dbReference type="AlphaFoldDB" id="A0A6P8FXJ7"/>
<gene>
    <name evidence="3" type="primary">LOC105888518</name>
</gene>
<evidence type="ECO:0000313" key="3">
    <source>
        <dbReference type="RefSeq" id="XP_031432613.1"/>
    </source>
</evidence>
<dbReference type="PRINTS" id="PR00348">
    <property type="entry name" value="UBIQUITIN"/>
</dbReference>
<dbReference type="PROSITE" id="PS50053">
    <property type="entry name" value="UBIQUITIN_2"/>
    <property type="match status" value="2"/>
</dbReference>
<dbReference type="Pfam" id="PF00240">
    <property type="entry name" value="ubiquitin"/>
    <property type="match status" value="2"/>
</dbReference>
<dbReference type="SUPFAM" id="SSF54236">
    <property type="entry name" value="Ubiquitin-like"/>
    <property type="match status" value="2"/>
</dbReference>
<accession>A0A6P8FXJ7</accession>
<dbReference type="Gene3D" id="3.10.20.90">
    <property type="entry name" value="Phosphatidylinositol 3-kinase Catalytic Subunit, Chain A, domain 1"/>
    <property type="match status" value="2"/>
</dbReference>
<dbReference type="KEGG" id="char:105888518"/>
<feature type="domain" description="Ubiquitin-like" evidence="1">
    <location>
        <begin position="79"/>
        <end position="154"/>
    </location>
</feature>
<dbReference type="FunFam" id="3.10.20.90:FF:000222">
    <property type="entry name" value="Polyubiquitin 5"/>
    <property type="match status" value="1"/>
</dbReference>
<keyword evidence="2" id="KW-1185">Reference proteome</keyword>
<dbReference type="GeneID" id="105888518"/>
<organism evidence="2 3">
    <name type="scientific">Clupea harengus</name>
    <name type="common">Atlantic herring</name>
    <dbReference type="NCBI Taxonomy" id="7950"/>
    <lineage>
        <taxon>Eukaryota</taxon>
        <taxon>Metazoa</taxon>
        <taxon>Chordata</taxon>
        <taxon>Craniata</taxon>
        <taxon>Vertebrata</taxon>
        <taxon>Euteleostomi</taxon>
        <taxon>Actinopterygii</taxon>
        <taxon>Neopterygii</taxon>
        <taxon>Teleostei</taxon>
        <taxon>Clupei</taxon>
        <taxon>Clupeiformes</taxon>
        <taxon>Clupeoidei</taxon>
        <taxon>Clupeidae</taxon>
        <taxon>Clupea</taxon>
    </lineage>
</organism>
<proteinExistence type="predicted"/>
<reference evidence="3" key="1">
    <citation type="submission" date="2025-08" db="UniProtKB">
        <authorList>
            <consortium name="RefSeq"/>
        </authorList>
    </citation>
    <scope>IDENTIFICATION</scope>
</reference>
<dbReference type="InterPro" id="IPR000626">
    <property type="entry name" value="Ubiquitin-like_dom"/>
</dbReference>
<name>A0A6P8FXJ7_CLUHA</name>
<dbReference type="InterPro" id="IPR029071">
    <property type="entry name" value="Ubiquitin-like_domsf"/>
</dbReference>
<sequence length="154" mass="16952">MDIQIKFLNGHTYPLAVSSSITVGDLKKRIQKESDVTPARQKLSNGNGINFSNDSSTLGALGLKSGCSLMVLVTDPPPIQVFLKNEKGQTSTYDVTPGETVTAFKSKVHRRERVPVDQQRLICNGKQLDDGRTLEDYNIKSESTIFLTLRLRGG</sequence>
<dbReference type="InterPro" id="IPR019956">
    <property type="entry name" value="Ubiquitin_dom"/>
</dbReference>
<dbReference type="PANTHER" id="PTHR10666">
    <property type="entry name" value="UBIQUITIN"/>
    <property type="match status" value="1"/>
</dbReference>
<dbReference type="Proteomes" id="UP000515152">
    <property type="component" value="Chromosome 1"/>
</dbReference>
<protein>
    <submittedName>
        <fullName evidence="3">Polyubiquitin-like</fullName>
    </submittedName>
</protein>
<evidence type="ECO:0000313" key="2">
    <source>
        <dbReference type="Proteomes" id="UP000515152"/>
    </source>
</evidence>